<evidence type="ECO:0000313" key="1">
    <source>
        <dbReference type="EMBL" id="KAL1858762.1"/>
    </source>
</evidence>
<accession>A0ABR3WCB8</accession>
<name>A0ABR3WCB8_9PEZI</name>
<gene>
    <name evidence="1" type="ORF">Daus18300_009896</name>
</gene>
<sequence length="374" mass="43322">MEAVGIYPPKGKEELGLQQAAYATLMKRHWDAICIATVGIGWPDESFWMFHIYDSDAGMRECFWLDHRGTLKHDQDLKEEFVADPIHALGHKQRKEYPAYLWASSVIPEAGIPQGDDLTEGMRVNEVDQYRVPMGVKFLLPAFKRATYADNFDEMTVDDFVHNPGKLHWFYRSSEQRVRRGNPVLPIVHPNQPLTKHDPDLVWEDEFDQDIPVDCLTDWYRDDGDTLIPPSHGDRCWYERHDHTKDPCQYNGKRDEDQAAYGPDGYALPSLQERHVGKLVIDKNARGNGDSAKELCEDANSVGPDYVNHVERQYCRMRDKTLWPFCDSAAEISHNCWDEEADVLVEEDRPLQKREAYWDVIEEWEDGESVQRPA</sequence>
<dbReference type="Proteomes" id="UP001583177">
    <property type="component" value="Unassembled WGS sequence"/>
</dbReference>
<protein>
    <submittedName>
        <fullName evidence="1">Uncharacterized protein</fullName>
    </submittedName>
</protein>
<evidence type="ECO:0000313" key="2">
    <source>
        <dbReference type="Proteomes" id="UP001583177"/>
    </source>
</evidence>
<organism evidence="1 2">
    <name type="scientific">Diaporthe australafricana</name>
    <dbReference type="NCBI Taxonomy" id="127596"/>
    <lineage>
        <taxon>Eukaryota</taxon>
        <taxon>Fungi</taxon>
        <taxon>Dikarya</taxon>
        <taxon>Ascomycota</taxon>
        <taxon>Pezizomycotina</taxon>
        <taxon>Sordariomycetes</taxon>
        <taxon>Sordariomycetidae</taxon>
        <taxon>Diaporthales</taxon>
        <taxon>Diaporthaceae</taxon>
        <taxon>Diaporthe</taxon>
    </lineage>
</organism>
<keyword evidence="2" id="KW-1185">Reference proteome</keyword>
<proteinExistence type="predicted"/>
<dbReference type="EMBL" id="JAWRVE010000104">
    <property type="protein sequence ID" value="KAL1858762.1"/>
    <property type="molecule type" value="Genomic_DNA"/>
</dbReference>
<reference evidence="1 2" key="1">
    <citation type="journal article" date="2024" name="IMA Fungus">
        <title>IMA Genome - F19 : A genome assembly and annotation guide to empower mycologists, including annotated draft genome sequences of Ceratocystis pirilliformis, Diaporthe australafricana, Fusarium ophioides, Paecilomyces lecythidis, and Sporothrix stenoceras.</title>
        <authorList>
            <person name="Aylward J."/>
            <person name="Wilson A.M."/>
            <person name="Visagie C.M."/>
            <person name="Spraker J."/>
            <person name="Barnes I."/>
            <person name="Buitendag C."/>
            <person name="Ceriani C."/>
            <person name="Del Mar Angel L."/>
            <person name="du Plessis D."/>
            <person name="Fuchs T."/>
            <person name="Gasser K."/>
            <person name="Kramer D."/>
            <person name="Li W."/>
            <person name="Munsamy K."/>
            <person name="Piso A."/>
            <person name="Price J.L."/>
            <person name="Sonnekus B."/>
            <person name="Thomas C."/>
            <person name="van der Nest A."/>
            <person name="van Dijk A."/>
            <person name="van Heerden A."/>
            <person name="van Vuuren N."/>
            <person name="Yilmaz N."/>
            <person name="Duong T.A."/>
            <person name="van der Merwe N.A."/>
            <person name="Wingfield M.J."/>
            <person name="Wingfield B.D."/>
        </authorList>
    </citation>
    <scope>NUCLEOTIDE SEQUENCE [LARGE SCALE GENOMIC DNA]</scope>
    <source>
        <strain evidence="1 2">CMW 18300</strain>
    </source>
</reference>
<comment type="caution">
    <text evidence="1">The sequence shown here is derived from an EMBL/GenBank/DDBJ whole genome shotgun (WGS) entry which is preliminary data.</text>
</comment>